<feature type="compositionally biased region" description="Pro residues" evidence="6">
    <location>
        <begin position="213"/>
        <end position="222"/>
    </location>
</feature>
<dbReference type="InterPro" id="IPR011598">
    <property type="entry name" value="bHLH_dom"/>
</dbReference>
<evidence type="ECO:0000256" key="5">
    <source>
        <dbReference type="ARBA" id="ARBA00023242"/>
    </source>
</evidence>
<sequence>FKMATSDDEPMHLYEVFQNCFNKIANKQPEKSGFQSPYTGMDNGMTAYSNSYGTVSETFSPDSPYFPFSNAPRRPQPTGSAVKRKKESLDPSEPTEGVPPQHWYSSEEYQDSPRYTSPKTSSALYATDPYYLDGGSAGPGDPWSGGGQLQTSGAGPYSGNYTGPSQAAPTFANNNLHLAHDTLSYGALSPSAGAGSGTNTDPVASTLGLGGPSPLPGPPLGGPSPISGGPPLSTGLPPMSSFRGPSGGQSPAGILYPSHSPVVQSPGDTLGKALASIYPTDQSVSSYSSNPSTPVSSPPPLTVAPGATGPGQSWPPGTHPHPASPHFPPDHRTLHMPAPPEQQRLDDAIGFLRDHAEGTRMEERLDDAINVLRNHAESQLGLHAALASVTHSTPLYPHSIDPAHAHLASPHGVYPGLAATPDNDPTEPIKLERLTASKKRKEPPDNSETKPSSSDLTINSIANTTSPPSIANSSSIANKGSKRTRRYCSSADDDDGEDPSTKAHREKERRQANNVRESCDEDMEDPELKAQREKERRQANNARERIRIRDINEALKELGRMCMTHLKTDKPQTKLGILNMAVEVIMSLEQQVRERNLNPKAACLKRREEEKAEDNTGPKLSHHLAVQHMVQPPSFPPSMPPGTQGALPHNGPQ</sequence>
<feature type="compositionally biased region" description="Pro residues" evidence="6">
    <location>
        <begin position="317"/>
        <end position="327"/>
    </location>
</feature>
<accession>A0A1B6BZF3</accession>
<dbReference type="GO" id="GO:0000785">
    <property type="term" value="C:chromatin"/>
    <property type="evidence" value="ECO:0007669"/>
    <property type="project" value="TreeGrafter"/>
</dbReference>
<dbReference type="PANTHER" id="PTHR11793:SF13">
    <property type="entry name" value="PROTEIN DAUGHTERLESS"/>
    <property type="match status" value="1"/>
</dbReference>
<feature type="region of interest" description="Disordered" evidence="6">
    <location>
        <begin position="411"/>
        <end position="541"/>
    </location>
</feature>
<dbReference type="InterPro" id="IPR051098">
    <property type="entry name" value="NeuroDiff_E-box_TFs"/>
</dbReference>
<feature type="region of interest" description="Disordered" evidence="6">
    <location>
        <begin position="630"/>
        <end position="653"/>
    </location>
</feature>
<protein>
    <recommendedName>
        <fullName evidence="7">BHLH domain-containing protein</fullName>
    </recommendedName>
</protein>
<name>A0A1B6BZF3_9HEMI</name>
<evidence type="ECO:0000256" key="6">
    <source>
        <dbReference type="SAM" id="MobiDB-lite"/>
    </source>
</evidence>
<evidence type="ECO:0000256" key="1">
    <source>
        <dbReference type="ARBA" id="ARBA00004123"/>
    </source>
</evidence>
<keyword evidence="2" id="KW-0805">Transcription regulation</keyword>
<dbReference type="CDD" id="cd11467">
    <property type="entry name" value="bHLH_E-protein_Da_like"/>
    <property type="match status" value="1"/>
</dbReference>
<feature type="compositionally biased region" description="Gly residues" evidence="6">
    <location>
        <begin position="135"/>
        <end position="148"/>
    </location>
</feature>
<dbReference type="GO" id="GO:0046983">
    <property type="term" value="F:protein dimerization activity"/>
    <property type="evidence" value="ECO:0007669"/>
    <property type="project" value="InterPro"/>
</dbReference>
<keyword evidence="3" id="KW-0238">DNA-binding</keyword>
<dbReference type="PANTHER" id="PTHR11793">
    <property type="entry name" value="BASIC HELIX-LOOP-HELIX TRANSCRIPTION FACTOR"/>
    <property type="match status" value="1"/>
</dbReference>
<proteinExistence type="predicted"/>
<evidence type="ECO:0000313" key="8">
    <source>
        <dbReference type="EMBL" id="JAS06648.1"/>
    </source>
</evidence>
<feature type="non-terminal residue" evidence="8">
    <location>
        <position position="1"/>
    </location>
</feature>
<dbReference type="FunFam" id="4.10.280.10:FF:000001">
    <property type="entry name" value="Putative transcription factor 12"/>
    <property type="match status" value="1"/>
</dbReference>
<reference evidence="8" key="1">
    <citation type="submission" date="2015-12" db="EMBL/GenBank/DDBJ databases">
        <title>De novo transcriptome assembly of four potential Pierce s Disease insect vectors from Arizona vineyards.</title>
        <authorList>
            <person name="Tassone E.E."/>
        </authorList>
    </citation>
    <scope>NUCLEOTIDE SEQUENCE</scope>
</reference>
<dbReference type="GO" id="GO:0005634">
    <property type="term" value="C:nucleus"/>
    <property type="evidence" value="ECO:0007669"/>
    <property type="project" value="UniProtKB-SubCell"/>
</dbReference>
<dbReference type="GO" id="GO:0000978">
    <property type="term" value="F:RNA polymerase II cis-regulatory region sequence-specific DNA binding"/>
    <property type="evidence" value="ECO:0007669"/>
    <property type="project" value="TreeGrafter"/>
</dbReference>
<dbReference type="EMBL" id="GEDC01030650">
    <property type="protein sequence ID" value="JAS06648.1"/>
    <property type="molecule type" value="Transcribed_RNA"/>
</dbReference>
<feature type="compositionally biased region" description="Polar residues" evidence="6">
    <location>
        <begin position="113"/>
        <end position="124"/>
    </location>
</feature>
<organism evidence="8">
    <name type="scientific">Clastoptera arizonana</name>
    <name type="common">Arizona spittle bug</name>
    <dbReference type="NCBI Taxonomy" id="38151"/>
    <lineage>
        <taxon>Eukaryota</taxon>
        <taxon>Metazoa</taxon>
        <taxon>Ecdysozoa</taxon>
        <taxon>Arthropoda</taxon>
        <taxon>Hexapoda</taxon>
        <taxon>Insecta</taxon>
        <taxon>Pterygota</taxon>
        <taxon>Neoptera</taxon>
        <taxon>Paraneoptera</taxon>
        <taxon>Hemiptera</taxon>
        <taxon>Auchenorrhyncha</taxon>
        <taxon>Cercopoidea</taxon>
        <taxon>Clastopteridae</taxon>
        <taxon>Clastoptera</taxon>
    </lineage>
</organism>
<evidence type="ECO:0000256" key="3">
    <source>
        <dbReference type="ARBA" id="ARBA00023125"/>
    </source>
</evidence>
<feature type="domain" description="BHLH" evidence="7">
    <location>
        <begin position="535"/>
        <end position="588"/>
    </location>
</feature>
<dbReference type="SMART" id="SM00353">
    <property type="entry name" value="HLH"/>
    <property type="match status" value="1"/>
</dbReference>
<evidence type="ECO:0000256" key="2">
    <source>
        <dbReference type="ARBA" id="ARBA00023015"/>
    </source>
</evidence>
<dbReference type="Gene3D" id="4.10.280.10">
    <property type="entry name" value="Helix-loop-helix DNA-binding domain"/>
    <property type="match status" value="1"/>
</dbReference>
<dbReference type="InterPro" id="IPR036638">
    <property type="entry name" value="HLH_DNA-bd_sf"/>
</dbReference>
<feature type="compositionally biased region" description="Basic and acidic residues" evidence="6">
    <location>
        <begin position="499"/>
        <end position="511"/>
    </location>
</feature>
<feature type="compositionally biased region" description="Basic and acidic residues" evidence="6">
    <location>
        <begin position="526"/>
        <end position="541"/>
    </location>
</feature>
<feature type="region of interest" description="Disordered" evidence="6">
    <location>
        <begin position="186"/>
        <end position="345"/>
    </location>
</feature>
<gene>
    <name evidence="8" type="ORF">g.41568</name>
</gene>
<dbReference type="GO" id="GO:0005667">
    <property type="term" value="C:transcription regulator complex"/>
    <property type="evidence" value="ECO:0007669"/>
    <property type="project" value="TreeGrafter"/>
</dbReference>
<comment type="subcellular location">
    <subcellularLocation>
        <location evidence="1">Nucleus</location>
    </subcellularLocation>
</comment>
<dbReference type="Pfam" id="PF00010">
    <property type="entry name" value="HLH"/>
    <property type="match status" value="1"/>
</dbReference>
<evidence type="ECO:0000259" key="7">
    <source>
        <dbReference type="PROSITE" id="PS50888"/>
    </source>
</evidence>
<evidence type="ECO:0000256" key="4">
    <source>
        <dbReference type="ARBA" id="ARBA00023163"/>
    </source>
</evidence>
<feature type="compositionally biased region" description="Polar residues" evidence="6">
    <location>
        <begin position="149"/>
        <end position="173"/>
    </location>
</feature>
<dbReference type="AlphaFoldDB" id="A0A1B6BZF3"/>
<keyword evidence="5" id="KW-0539">Nucleus</keyword>
<dbReference type="GO" id="GO:0000981">
    <property type="term" value="F:DNA-binding transcription factor activity, RNA polymerase II-specific"/>
    <property type="evidence" value="ECO:0007669"/>
    <property type="project" value="TreeGrafter"/>
</dbReference>
<feature type="compositionally biased region" description="Low complexity" evidence="6">
    <location>
        <begin position="463"/>
        <end position="477"/>
    </location>
</feature>
<dbReference type="PROSITE" id="PS50888">
    <property type="entry name" value="BHLH"/>
    <property type="match status" value="1"/>
</dbReference>
<feature type="compositionally biased region" description="Low complexity" evidence="6">
    <location>
        <begin position="223"/>
        <end position="241"/>
    </location>
</feature>
<keyword evidence="4" id="KW-0804">Transcription</keyword>
<feature type="region of interest" description="Disordered" evidence="6">
    <location>
        <begin position="62"/>
        <end position="173"/>
    </location>
</feature>
<feature type="compositionally biased region" description="Polar residues" evidence="6">
    <location>
        <begin position="449"/>
        <end position="462"/>
    </location>
</feature>
<dbReference type="SUPFAM" id="SSF47459">
    <property type="entry name" value="HLH, helix-loop-helix DNA-binding domain"/>
    <property type="match status" value="1"/>
</dbReference>
<feature type="compositionally biased region" description="Low complexity" evidence="6">
    <location>
        <begin position="283"/>
        <end position="295"/>
    </location>
</feature>